<keyword evidence="3" id="KW-1185">Reference proteome</keyword>
<comment type="caution">
    <text evidence="2">The sequence shown here is derived from an EMBL/GenBank/DDBJ whole genome shotgun (WGS) entry which is preliminary data.</text>
</comment>
<dbReference type="AlphaFoldDB" id="A0AAN6VB92"/>
<sequence>MRFSEGELPILSAELYGDDRVFPAPKRLPAVRKKQVRSSSRGIEEGPRKRKKTQPVETPDQDDETKRARGRPRLDTKDETAADTLEKKVQSLRDTNEEMSNVFMQLHDFALSSGLLDQVPEFGRQLQQTTEKFLSLAREASDEDLKEGEAKTTISTPVDKKGGDSQSATSSPSPPVTTHPAGAAASPESSAHGVPTTLPSGIMVPYTSGAQPNYAVAPTLPQQDPPTTTFPYEILTHPTLDNASFPLEPFPNLPFSDNLSFSALLPPSPAPPASYADLETTFGRRLHRYSLEQALILLDMPNPPESLIARVFGFCLLIESPATIHRRLLRMLGRGQNQSLFNWQFPFYHLGGAGTHFELDLDSDSAPNTSSTGANTPGVPTHPLAGNQGREDVLKPASTSGFATGPFSAAINSVRDRQLDIDMRMALPGFAGEYFDCDEAEMYLYRRGVVIPPGSEVVTIEVDVNELEAACIEGEARARSSDNSGGAKNAGGGVTEWKAETIGDLDTGSSGSETAWSIPGGTAAGGGMVDPALDVFGSEGDPFMPATSMAGGSGILPFGMVATDVMGNIGYQEPRREARNPALKRVVVDVMQLVKEMAKRGICLGRTPGFKQSDVDRALWRAIKTSTE</sequence>
<feature type="compositionally biased region" description="Basic and acidic residues" evidence="1">
    <location>
        <begin position="64"/>
        <end position="93"/>
    </location>
</feature>
<reference evidence="2" key="2">
    <citation type="submission" date="2023-05" db="EMBL/GenBank/DDBJ databases">
        <authorList>
            <consortium name="Lawrence Berkeley National Laboratory"/>
            <person name="Steindorff A."/>
            <person name="Hensen N."/>
            <person name="Bonometti L."/>
            <person name="Westerberg I."/>
            <person name="Brannstrom I.O."/>
            <person name="Guillou S."/>
            <person name="Cros-Aarteil S."/>
            <person name="Calhoun S."/>
            <person name="Haridas S."/>
            <person name="Kuo A."/>
            <person name="Mondo S."/>
            <person name="Pangilinan J."/>
            <person name="Riley R."/>
            <person name="Labutti K."/>
            <person name="Andreopoulos B."/>
            <person name="Lipzen A."/>
            <person name="Chen C."/>
            <person name="Yanf M."/>
            <person name="Daum C."/>
            <person name="Ng V."/>
            <person name="Clum A."/>
            <person name="Ohm R."/>
            <person name="Martin F."/>
            <person name="Silar P."/>
            <person name="Natvig D."/>
            <person name="Lalanne C."/>
            <person name="Gautier V."/>
            <person name="Ament-Velasquez S.L."/>
            <person name="Kruys A."/>
            <person name="Hutchinson M.I."/>
            <person name="Powell A.J."/>
            <person name="Barry K."/>
            <person name="Miller A.N."/>
            <person name="Grigoriev I.V."/>
            <person name="Debuchy R."/>
            <person name="Gladieux P."/>
            <person name="Thoren M.H."/>
            <person name="Johannesson H."/>
        </authorList>
    </citation>
    <scope>NUCLEOTIDE SEQUENCE</scope>
    <source>
        <strain evidence="2">CBS 141.50</strain>
    </source>
</reference>
<dbReference type="GeneID" id="87821934"/>
<evidence type="ECO:0000313" key="3">
    <source>
        <dbReference type="Proteomes" id="UP001302676"/>
    </source>
</evidence>
<dbReference type="PANTHER" id="PTHR40618">
    <property type="entry name" value="B-ZIP TRANSCRIPTION FACTOR (EUROFUNG)-RELATED"/>
    <property type="match status" value="1"/>
</dbReference>
<protein>
    <submittedName>
        <fullName evidence="2">Uncharacterized protein</fullName>
    </submittedName>
</protein>
<proteinExistence type="predicted"/>
<organism evidence="2 3">
    <name type="scientific">Dichotomopilus funicola</name>
    <dbReference type="NCBI Taxonomy" id="1934379"/>
    <lineage>
        <taxon>Eukaryota</taxon>
        <taxon>Fungi</taxon>
        <taxon>Dikarya</taxon>
        <taxon>Ascomycota</taxon>
        <taxon>Pezizomycotina</taxon>
        <taxon>Sordariomycetes</taxon>
        <taxon>Sordariomycetidae</taxon>
        <taxon>Sordariales</taxon>
        <taxon>Chaetomiaceae</taxon>
        <taxon>Dichotomopilus</taxon>
    </lineage>
</organism>
<reference evidence="2" key="1">
    <citation type="journal article" date="2023" name="Mol. Phylogenet. Evol.">
        <title>Genome-scale phylogeny and comparative genomics of the fungal order Sordariales.</title>
        <authorList>
            <person name="Hensen N."/>
            <person name="Bonometti L."/>
            <person name="Westerberg I."/>
            <person name="Brannstrom I.O."/>
            <person name="Guillou S."/>
            <person name="Cros-Aarteil S."/>
            <person name="Calhoun S."/>
            <person name="Haridas S."/>
            <person name="Kuo A."/>
            <person name="Mondo S."/>
            <person name="Pangilinan J."/>
            <person name="Riley R."/>
            <person name="LaButti K."/>
            <person name="Andreopoulos B."/>
            <person name="Lipzen A."/>
            <person name="Chen C."/>
            <person name="Yan M."/>
            <person name="Daum C."/>
            <person name="Ng V."/>
            <person name="Clum A."/>
            <person name="Steindorff A."/>
            <person name="Ohm R.A."/>
            <person name="Martin F."/>
            <person name="Silar P."/>
            <person name="Natvig D.O."/>
            <person name="Lalanne C."/>
            <person name="Gautier V."/>
            <person name="Ament-Velasquez S.L."/>
            <person name="Kruys A."/>
            <person name="Hutchinson M.I."/>
            <person name="Powell A.J."/>
            <person name="Barry K."/>
            <person name="Miller A.N."/>
            <person name="Grigoriev I.V."/>
            <person name="Debuchy R."/>
            <person name="Gladieux P."/>
            <person name="Hiltunen Thoren M."/>
            <person name="Johannesson H."/>
        </authorList>
    </citation>
    <scope>NUCLEOTIDE SEQUENCE</scope>
    <source>
        <strain evidence="2">CBS 141.50</strain>
    </source>
</reference>
<dbReference type="RefSeq" id="XP_062640761.1">
    <property type="nucleotide sequence ID" value="XM_062785321.1"/>
</dbReference>
<feature type="region of interest" description="Disordered" evidence="1">
    <location>
        <begin position="139"/>
        <end position="204"/>
    </location>
</feature>
<feature type="region of interest" description="Disordered" evidence="1">
    <location>
        <begin position="18"/>
        <end position="93"/>
    </location>
</feature>
<dbReference type="Proteomes" id="UP001302676">
    <property type="component" value="Unassembled WGS sequence"/>
</dbReference>
<dbReference type="PANTHER" id="PTHR40618:SF1">
    <property type="entry name" value="B-ZIP TRANSCRIPTION FACTOR (EUROFUNG)"/>
    <property type="match status" value="1"/>
</dbReference>
<dbReference type="EMBL" id="MU853556">
    <property type="protein sequence ID" value="KAK4147390.1"/>
    <property type="molecule type" value="Genomic_DNA"/>
</dbReference>
<feature type="compositionally biased region" description="Low complexity" evidence="1">
    <location>
        <begin position="178"/>
        <end position="193"/>
    </location>
</feature>
<evidence type="ECO:0000256" key="1">
    <source>
        <dbReference type="SAM" id="MobiDB-lite"/>
    </source>
</evidence>
<gene>
    <name evidence="2" type="ORF">C8A04DRAFT_9014</name>
</gene>
<accession>A0AAN6VB92</accession>
<evidence type="ECO:0000313" key="2">
    <source>
        <dbReference type="EMBL" id="KAK4147390.1"/>
    </source>
</evidence>
<name>A0AAN6VB92_9PEZI</name>